<organism evidence="2 3">
    <name type="scientific">Rhynchosporium agropyri</name>
    <dbReference type="NCBI Taxonomy" id="914238"/>
    <lineage>
        <taxon>Eukaryota</taxon>
        <taxon>Fungi</taxon>
        <taxon>Dikarya</taxon>
        <taxon>Ascomycota</taxon>
        <taxon>Pezizomycotina</taxon>
        <taxon>Leotiomycetes</taxon>
        <taxon>Helotiales</taxon>
        <taxon>Ploettnerulaceae</taxon>
        <taxon>Rhynchosporium</taxon>
    </lineage>
</organism>
<protein>
    <submittedName>
        <fullName evidence="2">Uncharacterized protein</fullName>
    </submittedName>
</protein>
<proteinExistence type="predicted"/>
<feature type="region of interest" description="Disordered" evidence="1">
    <location>
        <begin position="1"/>
        <end position="249"/>
    </location>
</feature>
<reference evidence="3" key="1">
    <citation type="submission" date="2016-03" db="EMBL/GenBank/DDBJ databases">
        <authorList>
            <person name="Guldener U."/>
        </authorList>
    </citation>
    <scope>NUCLEOTIDE SEQUENCE [LARGE SCALE GENOMIC DNA]</scope>
    <source>
        <strain evidence="3">04CH-RAC-A.6.1</strain>
    </source>
</reference>
<dbReference type="OrthoDB" id="5389296at2759"/>
<dbReference type="AlphaFoldDB" id="A0A1E1L3R4"/>
<feature type="compositionally biased region" description="Polar residues" evidence="1">
    <location>
        <begin position="67"/>
        <end position="80"/>
    </location>
</feature>
<keyword evidence="3" id="KW-1185">Reference proteome</keyword>
<sequence>MPPPPVTPSPHRFVIKKERPAVRDPPLAQEHTLQPSTQTQFNSTPRFTFSSTPRPTASQTLPPPRFTPSTARFVTPASRTPKSHDAIELSSDDEPQNVHDSIENEEQDDLLKEYQSDDLEDDYKLEEPSPKRRRLSTTSQVDLDEQQNGREEEMLLDNDEYNNEIEPSSSVPILSSPSAPRRPLSTTAPRFLLSTPLPQSTPSSTLPSNYPNPTPFLKPPRFRPPDPSSDAQTQTDPLPEQFSPHRKGQKYVAGGLAAEVRDWLMNLEGAIPGIEMRGKKREEWVVKVMVEGVSGNSKEGMTMVRGRQVVSIDNKEFKDEGSGETLDTLGVVKVILAGEGAGTGLQKGNPVEKGKMVGIKGPVWEVVVEGEKWGVGVDWKALS</sequence>
<evidence type="ECO:0000256" key="1">
    <source>
        <dbReference type="SAM" id="MobiDB-lite"/>
    </source>
</evidence>
<accession>A0A1E1L3R4</accession>
<feature type="compositionally biased region" description="Polar residues" evidence="1">
    <location>
        <begin position="31"/>
        <end position="60"/>
    </location>
</feature>
<name>A0A1E1L3R4_9HELO</name>
<evidence type="ECO:0000313" key="2">
    <source>
        <dbReference type="EMBL" id="CZT05161.1"/>
    </source>
</evidence>
<gene>
    <name evidence="2" type="ORF">RAG0_11371</name>
</gene>
<feature type="compositionally biased region" description="Acidic residues" evidence="1">
    <location>
        <begin position="154"/>
        <end position="163"/>
    </location>
</feature>
<dbReference type="Proteomes" id="UP000178912">
    <property type="component" value="Unassembled WGS sequence"/>
</dbReference>
<feature type="compositionally biased region" description="Low complexity" evidence="1">
    <location>
        <begin position="192"/>
        <end position="208"/>
    </location>
</feature>
<feature type="compositionally biased region" description="Low complexity" evidence="1">
    <location>
        <begin position="167"/>
        <end position="185"/>
    </location>
</feature>
<dbReference type="EMBL" id="FJUX01000074">
    <property type="protein sequence ID" value="CZT05161.1"/>
    <property type="molecule type" value="Genomic_DNA"/>
</dbReference>
<evidence type="ECO:0000313" key="3">
    <source>
        <dbReference type="Proteomes" id="UP000178912"/>
    </source>
</evidence>